<evidence type="ECO:0000313" key="2">
    <source>
        <dbReference type="Proteomes" id="UP000475862"/>
    </source>
</evidence>
<protein>
    <submittedName>
        <fullName evidence="1">Uncharacterized protein</fullName>
    </submittedName>
</protein>
<name>A0A6G0TXF8_APHGL</name>
<keyword evidence="2" id="KW-1185">Reference proteome</keyword>
<organism evidence="1 2">
    <name type="scientific">Aphis glycines</name>
    <name type="common">Soybean aphid</name>
    <dbReference type="NCBI Taxonomy" id="307491"/>
    <lineage>
        <taxon>Eukaryota</taxon>
        <taxon>Metazoa</taxon>
        <taxon>Ecdysozoa</taxon>
        <taxon>Arthropoda</taxon>
        <taxon>Hexapoda</taxon>
        <taxon>Insecta</taxon>
        <taxon>Pterygota</taxon>
        <taxon>Neoptera</taxon>
        <taxon>Paraneoptera</taxon>
        <taxon>Hemiptera</taxon>
        <taxon>Sternorrhyncha</taxon>
        <taxon>Aphidomorpha</taxon>
        <taxon>Aphidoidea</taxon>
        <taxon>Aphididae</taxon>
        <taxon>Aphidini</taxon>
        <taxon>Aphis</taxon>
        <taxon>Aphis</taxon>
    </lineage>
</organism>
<accession>A0A6G0TXF8</accession>
<evidence type="ECO:0000313" key="1">
    <source>
        <dbReference type="EMBL" id="KAE9539629.1"/>
    </source>
</evidence>
<reference evidence="1 2" key="1">
    <citation type="submission" date="2019-08" db="EMBL/GenBank/DDBJ databases">
        <title>The genome of the soybean aphid Biotype 1, its phylome, world population structure and adaptation to the North American continent.</title>
        <authorList>
            <person name="Giordano R."/>
            <person name="Donthu R.K."/>
            <person name="Hernandez A.G."/>
            <person name="Wright C.L."/>
            <person name="Zimin A.V."/>
        </authorList>
    </citation>
    <scope>NUCLEOTIDE SEQUENCE [LARGE SCALE GENOMIC DNA]</scope>
    <source>
        <tissue evidence="1">Whole aphids</tissue>
    </source>
</reference>
<proteinExistence type="predicted"/>
<dbReference type="AlphaFoldDB" id="A0A6G0TXF8"/>
<dbReference type="Proteomes" id="UP000475862">
    <property type="component" value="Unassembled WGS sequence"/>
</dbReference>
<dbReference type="EMBL" id="VYZN01000014">
    <property type="protein sequence ID" value="KAE9539629.1"/>
    <property type="molecule type" value="Genomic_DNA"/>
</dbReference>
<gene>
    <name evidence="1" type="ORF">AGLY_004881</name>
</gene>
<sequence length="214" mass="23564">MCTMYKINNIYQYIENVVTNKLDALKRIQYSMANSEQLLGDCKLTTDAVSKLVPSLADRDLDDCVRTLVSEDEDACGVTVGAGCLDVIIRFNTPNCAWHVDINVITYLSCTSAFEVSWDKCSLESCSSICALGIIFQLSILACVLSSFHNKASSDSLTPLSPTALPPSIHLGLSILNNIPDGGGERFWIGVNGLYKDFSRPQYSYQSELLHYVL</sequence>
<comment type="caution">
    <text evidence="1">The sequence shown here is derived from an EMBL/GenBank/DDBJ whole genome shotgun (WGS) entry which is preliminary data.</text>
</comment>